<dbReference type="Gene3D" id="3.40.50.1820">
    <property type="entry name" value="alpha/beta hydrolase"/>
    <property type="match status" value="1"/>
</dbReference>
<dbReference type="InterPro" id="IPR001375">
    <property type="entry name" value="Peptidase_S9_cat"/>
</dbReference>
<dbReference type="GO" id="GO:0006508">
    <property type="term" value="P:proteolysis"/>
    <property type="evidence" value="ECO:0007669"/>
    <property type="project" value="InterPro"/>
</dbReference>
<evidence type="ECO:0000256" key="1">
    <source>
        <dbReference type="ARBA" id="ARBA00022801"/>
    </source>
</evidence>
<evidence type="ECO:0000313" key="3">
    <source>
        <dbReference type="EMBL" id="MBB4679666.1"/>
    </source>
</evidence>
<name>A0A7W7CH29_9PSEU</name>
<dbReference type="PANTHER" id="PTHR42776:SF27">
    <property type="entry name" value="DIPEPTIDYL PEPTIDASE FAMILY MEMBER 6"/>
    <property type="match status" value="1"/>
</dbReference>
<evidence type="ECO:0000259" key="2">
    <source>
        <dbReference type="Pfam" id="PF00326"/>
    </source>
</evidence>
<dbReference type="SUPFAM" id="SSF50969">
    <property type="entry name" value="YVTN repeat-like/Quinoprotein amine dehydrogenase"/>
    <property type="match status" value="1"/>
</dbReference>
<organism evidence="3 4">
    <name type="scientific">Crossiella cryophila</name>
    <dbReference type="NCBI Taxonomy" id="43355"/>
    <lineage>
        <taxon>Bacteria</taxon>
        <taxon>Bacillati</taxon>
        <taxon>Actinomycetota</taxon>
        <taxon>Actinomycetes</taxon>
        <taxon>Pseudonocardiales</taxon>
        <taxon>Pseudonocardiaceae</taxon>
        <taxon>Crossiella</taxon>
    </lineage>
</organism>
<accession>A0A7W7CH29</accession>
<dbReference type="Proteomes" id="UP000533598">
    <property type="component" value="Unassembled WGS sequence"/>
</dbReference>
<dbReference type="PANTHER" id="PTHR42776">
    <property type="entry name" value="SERINE PEPTIDASE S9 FAMILY MEMBER"/>
    <property type="match status" value="1"/>
</dbReference>
<keyword evidence="1" id="KW-0378">Hydrolase</keyword>
<dbReference type="GO" id="GO:0004252">
    <property type="term" value="F:serine-type endopeptidase activity"/>
    <property type="evidence" value="ECO:0007669"/>
    <property type="project" value="TreeGrafter"/>
</dbReference>
<evidence type="ECO:0000313" key="4">
    <source>
        <dbReference type="Proteomes" id="UP000533598"/>
    </source>
</evidence>
<dbReference type="InterPro" id="IPR029058">
    <property type="entry name" value="AB_hydrolase_fold"/>
</dbReference>
<gene>
    <name evidence="3" type="ORF">HNR67_005784</name>
</gene>
<proteinExistence type="predicted"/>
<dbReference type="InterPro" id="IPR011044">
    <property type="entry name" value="Quino_amine_DH_bsu"/>
</dbReference>
<feature type="domain" description="Peptidase S9 prolyl oligopeptidase catalytic" evidence="2">
    <location>
        <begin position="368"/>
        <end position="570"/>
    </location>
</feature>
<sequence>MREQPRTRINFRFDAYGRQAACLAGLHSGELVLETWDLGGKRLRSRLLPGGGPETPRSQPVPTGDGRVVLLRAAAGEQELLLVRPAGATAARHCLARLGPGPVRLAASPDRGALALVTTVADRHTTLWRLNGSGRLDPLLTHPRPLTGARWLDTTGRILAATEWRDTGPVTVIVDLGAGTVSPVACPGHWVAVGPRSGLVLVAVRSGHGARLGVSTMDGKRPLWFPRALDGVAGSVTPLAVDPAGSRFALRVQQGARTRLAVLDARTGALRWHRIPDGDIPGAGTWNSAGLVFAFSTPDQPVTLTRLSAFAAGKRGRAVAHRETVPGAAGPMEAVVHGGRDWRERPRLVIAVHGGPASLWRFGYSPMFHRLAADGVAVVAPNQRGSTGYGEDHHRRLHRGWGVDDLRDILCLARSVRSHRLRLGLPPPAILGTSFGAFLAVLAACDEPELFSRCAAVSPLLSGPRLHRDGSAAVRAMVERHGGLTTASGAPPRDLIDCVQRLRAPLLVLHGQQDDAVPVQHSRTLRAHLIAAGRRPGAEFDYREVPDGGHSLLDGIGSAAPTAVVADFLSAAASGNRPRRS</sequence>
<dbReference type="Gene3D" id="2.130.10.10">
    <property type="entry name" value="YVTN repeat-like/Quinoprotein amine dehydrogenase"/>
    <property type="match status" value="1"/>
</dbReference>
<dbReference type="InterPro" id="IPR015943">
    <property type="entry name" value="WD40/YVTN_repeat-like_dom_sf"/>
</dbReference>
<dbReference type="Pfam" id="PF00326">
    <property type="entry name" value="Peptidase_S9"/>
    <property type="match status" value="1"/>
</dbReference>
<protein>
    <submittedName>
        <fullName evidence="3">Pimeloyl-ACP methyl ester carboxylesterase</fullName>
    </submittedName>
</protein>
<reference evidence="3 4" key="1">
    <citation type="submission" date="2020-08" db="EMBL/GenBank/DDBJ databases">
        <title>Sequencing the genomes of 1000 actinobacteria strains.</title>
        <authorList>
            <person name="Klenk H.-P."/>
        </authorList>
    </citation>
    <scope>NUCLEOTIDE SEQUENCE [LARGE SCALE GENOMIC DNA]</scope>
    <source>
        <strain evidence="3 4">DSM 44230</strain>
    </source>
</reference>
<dbReference type="AlphaFoldDB" id="A0A7W7CH29"/>
<dbReference type="RefSeq" id="WP_185005387.1">
    <property type="nucleotide sequence ID" value="NZ_BAAAUI010000001.1"/>
</dbReference>
<keyword evidence="4" id="KW-1185">Reference proteome</keyword>
<comment type="caution">
    <text evidence="3">The sequence shown here is derived from an EMBL/GenBank/DDBJ whole genome shotgun (WGS) entry which is preliminary data.</text>
</comment>
<dbReference type="EMBL" id="JACHMH010000001">
    <property type="protein sequence ID" value="MBB4679666.1"/>
    <property type="molecule type" value="Genomic_DNA"/>
</dbReference>
<dbReference type="SUPFAM" id="SSF53474">
    <property type="entry name" value="alpha/beta-Hydrolases"/>
    <property type="match status" value="1"/>
</dbReference>